<dbReference type="InterPro" id="IPR027417">
    <property type="entry name" value="P-loop_NTPase"/>
</dbReference>
<evidence type="ECO:0000256" key="2">
    <source>
        <dbReference type="SAM" id="Phobius"/>
    </source>
</evidence>
<dbReference type="InterPro" id="IPR025743">
    <property type="entry name" value="TssM1_N"/>
</dbReference>
<keyword evidence="2" id="KW-0472">Membrane</keyword>
<dbReference type="PANTHER" id="PTHR36153">
    <property type="entry name" value="INNER MEMBRANE PROTEIN-RELATED"/>
    <property type="match status" value="1"/>
</dbReference>
<dbReference type="CDD" id="cd00882">
    <property type="entry name" value="Ras_like_GTPase"/>
    <property type="match status" value="1"/>
</dbReference>
<feature type="domain" description="Type VI secretion system IcmF C-terminal" evidence="3">
    <location>
        <begin position="1098"/>
        <end position="1203"/>
    </location>
</feature>
<feature type="transmembrane region" description="Helical" evidence="2">
    <location>
        <begin position="46"/>
        <end position="65"/>
    </location>
</feature>
<protein>
    <recommendedName>
        <fullName evidence="7">Type VI secretion system membrane subunit TssM</fullName>
    </recommendedName>
</protein>
<dbReference type="EMBL" id="LR743507">
    <property type="protein sequence ID" value="CAA2100491.1"/>
    <property type="molecule type" value="Genomic_DNA"/>
</dbReference>
<name>A0A679IPJ1_VARPD</name>
<dbReference type="InterPro" id="IPR010623">
    <property type="entry name" value="IcmF_C"/>
</dbReference>
<dbReference type="Pfam" id="PF06761">
    <property type="entry name" value="IcmF-related"/>
    <property type="match status" value="1"/>
</dbReference>
<evidence type="ECO:0000259" key="3">
    <source>
        <dbReference type="Pfam" id="PF06744"/>
    </source>
</evidence>
<feature type="transmembrane region" description="Helical" evidence="2">
    <location>
        <begin position="476"/>
        <end position="497"/>
    </location>
</feature>
<evidence type="ECO:0000259" key="4">
    <source>
        <dbReference type="Pfam" id="PF06761"/>
    </source>
</evidence>
<dbReference type="Pfam" id="PF14331">
    <property type="entry name" value="IcmF-related_N"/>
    <property type="match status" value="1"/>
</dbReference>
<reference evidence="6" key="1">
    <citation type="submission" date="2019-12" db="EMBL/GenBank/DDBJ databases">
        <authorList>
            <person name="Cremers G."/>
        </authorList>
    </citation>
    <scope>NUCLEOTIDE SEQUENCE</scope>
    <source>
        <strain evidence="6">Vvax</strain>
    </source>
</reference>
<feature type="domain" description="IcmF-related" evidence="4">
    <location>
        <begin position="539"/>
        <end position="846"/>
    </location>
</feature>
<dbReference type="RefSeq" id="WP_339088507.1">
    <property type="nucleotide sequence ID" value="NZ_LR743507.1"/>
</dbReference>
<evidence type="ECO:0008006" key="7">
    <source>
        <dbReference type="Google" id="ProtNLM"/>
    </source>
</evidence>
<evidence type="ECO:0000256" key="1">
    <source>
        <dbReference type="SAM" id="MobiDB-lite"/>
    </source>
</evidence>
<evidence type="ECO:0000313" key="6">
    <source>
        <dbReference type="EMBL" id="CAA2100491.1"/>
    </source>
</evidence>
<feature type="domain" description="Type VI secretion system component TssM1 N-terminal" evidence="5">
    <location>
        <begin position="210"/>
        <end position="481"/>
    </location>
</feature>
<dbReference type="AlphaFoldDB" id="A0A679IPJ1"/>
<dbReference type="PANTHER" id="PTHR36153:SF1">
    <property type="entry name" value="TYPE VI SECRETION SYSTEM COMPONENT TSSM1"/>
    <property type="match status" value="1"/>
</dbReference>
<feature type="region of interest" description="Disordered" evidence="1">
    <location>
        <begin position="875"/>
        <end position="894"/>
    </location>
</feature>
<dbReference type="Pfam" id="PF06744">
    <property type="entry name" value="IcmF_C"/>
    <property type="match status" value="1"/>
</dbReference>
<dbReference type="NCBIfam" id="TIGR03348">
    <property type="entry name" value="VI_IcmF"/>
    <property type="match status" value="1"/>
</dbReference>
<organism evidence="6">
    <name type="scientific">Variovorax paradoxus</name>
    <dbReference type="NCBI Taxonomy" id="34073"/>
    <lineage>
        <taxon>Bacteria</taxon>
        <taxon>Pseudomonadati</taxon>
        <taxon>Pseudomonadota</taxon>
        <taxon>Betaproteobacteria</taxon>
        <taxon>Burkholderiales</taxon>
        <taxon>Comamonadaceae</taxon>
        <taxon>Variovorax</taxon>
    </lineage>
</organism>
<dbReference type="SUPFAM" id="SSF52540">
    <property type="entry name" value="P-loop containing nucleoside triphosphate hydrolases"/>
    <property type="match status" value="1"/>
</dbReference>
<feature type="transmembrane region" description="Helical" evidence="2">
    <location>
        <begin position="12"/>
        <end position="34"/>
    </location>
</feature>
<keyword evidence="2" id="KW-1133">Transmembrane helix</keyword>
<dbReference type="InterPro" id="IPR053156">
    <property type="entry name" value="T6SS_TssM-like"/>
</dbReference>
<keyword evidence="2" id="KW-0812">Transmembrane</keyword>
<sequence length="1222" mass="135984">MLRAIFRFVISRDLWVFLGLVALAFLIWIIGPAIAVGRYRPLEDEIVRIAVIVLMFAIWLVRVIYRKWRERRLNAQLLNQLRTPSKKEKEAKPEDAPEIKELQTGFDDATAILKNMRFGEDADGKPAGRFSLFDRQYLYQLPWYIFIGAPGSGKTTALVNSDLDFPLADQLGKAAVRGIGGTRNCDWWFTNEAVLIDTAGRYTTHESNRETDEGEWKGFIELLKKFRPRQPINGAILTISIADLPLADDAQRARHAMALRKRLLELRNDLGIDFPVYVLVTKTDLLAGFNEYFGSLGRAERQQVWGFTFPIQGNPASRKAGKDGKSAAAVNGDLRERFHQEYKLLHQRLDERLPELLAAESDPMRRAQAYLLPQQFASFEDILGTFLADVFNPSKFEAASMLRGVYFTSGTQEGTAFDRVMGAIKRYLQVNAPPAPPPGPGKSYFLKELLQQVIFRDAGVAGTNLRWYRRKRAIDIAGYSAIGVLMVLLLGACVNSWRNNKDYVAEVDTSAKAFNKAAARGELPTVVDSSGDIASSLLILDRLRDLPKSARFDVGDPPMSYRFGLYQGEKLQAATDGVYQRALETVLLPQAAQRIEQSLREASKNDAEYSYEALKAYLMLFDAERYDADFLQAWLLTDVDRKIGASLTREQRTNLESHLKALFVGRVLTSPFAKDERLITQTRERLAGVPLAQRSYARLRRILLQTSQPNAFTIAEAGGAESALVIRRASGKPLTDGIPTLFTYRGYWDIFDKRMAETALSLEQEDRWVLQIRAPGMADITSRELLLREVRRLYLTDYIKVWDDYLVDIRLADSRSLLQSIQMTRVLSTSESPMSRIIRGAARETDLLRNHDEAARSLLDQAQNRVQSTRERIEQLIGQPDGSQRRNTQLDRPESLVDNHFEPLRRMVTAPRQGGQAPIDATAALINELYNFLTATDTALRSGNIPPSSDAVTKVQAEAGRLPVPFQGMLNDLSATASSKAAAVTRQNIGQSAAASIGSFCNQAIAGRYPFTRGSGRDVASGDFAQLFAPGGMMDDFFQKNLVTQVDTSVNPWAFKRGVDGAAAGRSAYLDSFQKAQAIRDVFFSGMAGGRTPSFTLDIRPEDMDAALTQFTLDVDGQTVRYAHGPQAPSTIKWPGPRNSNQVRLQVTTANGTPAGGIVTEGPWALHRLFDKASISSGKSPESFNATFDLQGKKVVLAVTANSVYNPLRLPQMTSFSCPGKS</sequence>
<dbReference type="InterPro" id="IPR017731">
    <property type="entry name" value="TssM1-like"/>
</dbReference>
<gene>
    <name evidence="6" type="ORF">VVAX_00771</name>
</gene>
<accession>A0A679IPJ1</accession>
<dbReference type="InterPro" id="IPR009612">
    <property type="entry name" value="IcmF-rel"/>
</dbReference>
<evidence type="ECO:0000259" key="5">
    <source>
        <dbReference type="Pfam" id="PF14331"/>
    </source>
</evidence>
<proteinExistence type="predicted"/>